<accession>A0A0M2NNU6</accession>
<dbReference type="Proteomes" id="UP000034076">
    <property type="component" value="Unassembled WGS sequence"/>
</dbReference>
<evidence type="ECO:0000313" key="1">
    <source>
        <dbReference type="EMBL" id="KKI52067.1"/>
    </source>
</evidence>
<reference evidence="1 2" key="1">
    <citation type="submission" date="2015-04" db="EMBL/GenBank/DDBJ databases">
        <title>Draft genome sequence of bacteremic isolate Catabacter hongkongensis type strain HKU16T.</title>
        <authorList>
            <person name="Lau S.K."/>
            <person name="Teng J.L."/>
            <person name="Huang Y."/>
            <person name="Curreem S.O."/>
            <person name="Tsui S.K."/>
            <person name="Woo P.C."/>
        </authorList>
    </citation>
    <scope>NUCLEOTIDE SEQUENCE [LARGE SCALE GENOMIC DNA]</scope>
    <source>
        <strain evidence="1 2">HKU16</strain>
    </source>
</reference>
<keyword evidence="2" id="KW-1185">Reference proteome</keyword>
<name>A0A0M2NNU6_9FIRM</name>
<dbReference type="EMBL" id="LAYJ01000043">
    <property type="protein sequence ID" value="KKI52067.1"/>
    <property type="molecule type" value="Genomic_DNA"/>
</dbReference>
<protein>
    <submittedName>
        <fullName evidence="1">Uncharacterized protein</fullName>
    </submittedName>
</protein>
<evidence type="ECO:0000313" key="2">
    <source>
        <dbReference type="Proteomes" id="UP000034076"/>
    </source>
</evidence>
<organism evidence="1 2">
    <name type="scientific">Christensenella hongkongensis</name>
    <dbReference type="NCBI Taxonomy" id="270498"/>
    <lineage>
        <taxon>Bacteria</taxon>
        <taxon>Bacillati</taxon>
        <taxon>Bacillota</taxon>
        <taxon>Clostridia</taxon>
        <taxon>Christensenellales</taxon>
        <taxon>Christensenellaceae</taxon>
        <taxon>Christensenella</taxon>
    </lineage>
</organism>
<dbReference type="AlphaFoldDB" id="A0A0M2NNU6"/>
<comment type="caution">
    <text evidence="1">The sequence shown here is derived from an EMBL/GenBank/DDBJ whole genome shotgun (WGS) entry which is preliminary data.</text>
</comment>
<sequence length="41" mass="4446">MGGVGQSDLSINQSFFYALPQDMLKQATKQICSIKRAASVL</sequence>
<gene>
    <name evidence="1" type="ORF">CHK_0423</name>
</gene>
<proteinExistence type="predicted"/>